<evidence type="ECO:0000313" key="3">
    <source>
        <dbReference type="Proteomes" id="UP001345963"/>
    </source>
</evidence>
<feature type="compositionally biased region" description="Basic and acidic residues" evidence="1">
    <location>
        <begin position="31"/>
        <end position="44"/>
    </location>
</feature>
<proteinExistence type="predicted"/>
<comment type="caution">
    <text evidence="2">The sequence shown here is derived from an EMBL/GenBank/DDBJ whole genome shotgun (WGS) entry which is preliminary data.</text>
</comment>
<gene>
    <name evidence="2" type="ORF">ATANTOWER_024283</name>
</gene>
<organism evidence="2 3">
    <name type="scientific">Ataeniobius toweri</name>
    <dbReference type="NCBI Taxonomy" id="208326"/>
    <lineage>
        <taxon>Eukaryota</taxon>
        <taxon>Metazoa</taxon>
        <taxon>Chordata</taxon>
        <taxon>Craniata</taxon>
        <taxon>Vertebrata</taxon>
        <taxon>Euteleostomi</taxon>
        <taxon>Actinopterygii</taxon>
        <taxon>Neopterygii</taxon>
        <taxon>Teleostei</taxon>
        <taxon>Neoteleostei</taxon>
        <taxon>Acanthomorphata</taxon>
        <taxon>Ovalentaria</taxon>
        <taxon>Atherinomorphae</taxon>
        <taxon>Cyprinodontiformes</taxon>
        <taxon>Goodeidae</taxon>
        <taxon>Ataeniobius</taxon>
    </lineage>
</organism>
<dbReference type="EMBL" id="JAHUTI010005487">
    <property type="protein sequence ID" value="MED6234195.1"/>
    <property type="molecule type" value="Genomic_DNA"/>
</dbReference>
<name>A0ABU7A9W3_9TELE</name>
<feature type="compositionally biased region" description="Gly residues" evidence="1">
    <location>
        <begin position="1"/>
        <end position="11"/>
    </location>
</feature>
<sequence>MSYGSIDGGSFGSRNPFGGPTRQGYQPVDVGRQEAVSRDGEDMQTRPPVLGLEPRMAAQGLKPPYMGRTNYCYSTHWAPPHLTLNVVVSSEST</sequence>
<accession>A0ABU7A9W3</accession>
<evidence type="ECO:0000313" key="2">
    <source>
        <dbReference type="EMBL" id="MED6234195.1"/>
    </source>
</evidence>
<protein>
    <submittedName>
        <fullName evidence="2">Uncharacterized protein</fullName>
    </submittedName>
</protein>
<reference evidence="2 3" key="1">
    <citation type="submission" date="2021-07" db="EMBL/GenBank/DDBJ databases">
        <authorList>
            <person name="Palmer J.M."/>
        </authorList>
    </citation>
    <scope>NUCLEOTIDE SEQUENCE [LARGE SCALE GENOMIC DNA]</scope>
    <source>
        <strain evidence="2 3">AT_MEX2019</strain>
        <tissue evidence="2">Muscle</tissue>
    </source>
</reference>
<feature type="region of interest" description="Disordered" evidence="1">
    <location>
        <begin position="1"/>
        <end position="52"/>
    </location>
</feature>
<keyword evidence="3" id="KW-1185">Reference proteome</keyword>
<evidence type="ECO:0000256" key="1">
    <source>
        <dbReference type="SAM" id="MobiDB-lite"/>
    </source>
</evidence>
<dbReference type="Proteomes" id="UP001345963">
    <property type="component" value="Unassembled WGS sequence"/>
</dbReference>